<proteinExistence type="predicted"/>
<name>A0A1F7VA92_9BACT</name>
<sequence>MHNILHDSVDVLATFADRRVRPLHMRWNDRNYSIKNVNLVHTAREGQKKIFYFSVSDIANYFKLRLDTETLEWHLVEVYSS</sequence>
<organism evidence="1 2">
    <name type="scientific">Candidatus Uhrbacteria bacterium RIFCSPLOWO2_02_FULL_48_18</name>
    <dbReference type="NCBI Taxonomy" id="1802408"/>
    <lineage>
        <taxon>Bacteria</taxon>
        <taxon>Candidatus Uhriibacteriota</taxon>
    </lineage>
</organism>
<comment type="caution">
    <text evidence="1">The sequence shown here is derived from an EMBL/GenBank/DDBJ whole genome shotgun (WGS) entry which is preliminary data.</text>
</comment>
<dbReference type="AlphaFoldDB" id="A0A1F7VA92"/>
<evidence type="ECO:0000313" key="1">
    <source>
        <dbReference type="EMBL" id="OGL86957.1"/>
    </source>
</evidence>
<accession>A0A1F7VA92</accession>
<evidence type="ECO:0000313" key="2">
    <source>
        <dbReference type="Proteomes" id="UP000176593"/>
    </source>
</evidence>
<dbReference type="Proteomes" id="UP000176593">
    <property type="component" value="Unassembled WGS sequence"/>
</dbReference>
<dbReference type="EMBL" id="MGEQ01000003">
    <property type="protein sequence ID" value="OGL86957.1"/>
    <property type="molecule type" value="Genomic_DNA"/>
</dbReference>
<reference evidence="1 2" key="1">
    <citation type="journal article" date="2016" name="Nat. Commun.">
        <title>Thousands of microbial genomes shed light on interconnected biogeochemical processes in an aquifer system.</title>
        <authorList>
            <person name="Anantharaman K."/>
            <person name="Brown C.T."/>
            <person name="Hug L.A."/>
            <person name="Sharon I."/>
            <person name="Castelle C.J."/>
            <person name="Probst A.J."/>
            <person name="Thomas B.C."/>
            <person name="Singh A."/>
            <person name="Wilkins M.J."/>
            <person name="Karaoz U."/>
            <person name="Brodie E.L."/>
            <person name="Williams K.H."/>
            <person name="Hubbard S.S."/>
            <person name="Banfield J.F."/>
        </authorList>
    </citation>
    <scope>NUCLEOTIDE SEQUENCE [LARGE SCALE GENOMIC DNA]</scope>
</reference>
<gene>
    <name evidence="1" type="ORF">A3I41_03310</name>
</gene>
<protein>
    <submittedName>
        <fullName evidence="1">Uncharacterized protein</fullName>
    </submittedName>
</protein>